<dbReference type="Proteomes" id="UP000326062">
    <property type="component" value="Unassembled WGS sequence"/>
</dbReference>
<comment type="caution">
    <text evidence="2">The sequence shown here is derived from an EMBL/GenBank/DDBJ whole genome shotgun (WGS) entry which is preliminary data.</text>
</comment>
<gene>
    <name evidence="2" type="ORF">FD755_025290</name>
</gene>
<dbReference type="GO" id="GO:0006303">
    <property type="term" value="P:double-strand break repair via nonhomologous end joining"/>
    <property type="evidence" value="ECO:0007669"/>
    <property type="project" value="TreeGrafter"/>
</dbReference>
<dbReference type="GO" id="GO:0044774">
    <property type="term" value="P:mitotic DNA integrity checkpoint signaling"/>
    <property type="evidence" value="ECO:0007669"/>
    <property type="project" value="TreeGrafter"/>
</dbReference>
<organism evidence="2 3">
    <name type="scientific">Muntiacus reevesi</name>
    <name type="common">Reeves' muntjac</name>
    <name type="synonym">Cervus reevesi</name>
    <dbReference type="NCBI Taxonomy" id="9886"/>
    <lineage>
        <taxon>Eukaryota</taxon>
        <taxon>Metazoa</taxon>
        <taxon>Chordata</taxon>
        <taxon>Craniata</taxon>
        <taxon>Vertebrata</taxon>
        <taxon>Euteleostomi</taxon>
        <taxon>Mammalia</taxon>
        <taxon>Eutheria</taxon>
        <taxon>Laurasiatheria</taxon>
        <taxon>Artiodactyla</taxon>
        <taxon>Ruminantia</taxon>
        <taxon>Pecora</taxon>
        <taxon>Cervidae</taxon>
        <taxon>Muntiacinae</taxon>
        <taxon>Muntiacus</taxon>
    </lineage>
</organism>
<dbReference type="Gene3D" id="3.30.420.10">
    <property type="entry name" value="Ribonuclease H-like superfamily/Ribonuclease H"/>
    <property type="match status" value="1"/>
</dbReference>
<keyword evidence="3" id="KW-1185">Reference proteome</keyword>
<reference evidence="2 3" key="1">
    <citation type="submission" date="2019-06" db="EMBL/GenBank/DDBJ databases">
        <title>Discovery of a novel chromosome fission-fusion reversal in muntjac.</title>
        <authorList>
            <person name="Mudd A.B."/>
            <person name="Bredeson J.V."/>
            <person name="Baum R."/>
            <person name="Hockemeyer D."/>
            <person name="Rokhsar D.S."/>
        </authorList>
    </citation>
    <scope>NUCLEOTIDE SEQUENCE [LARGE SCALE GENOMIC DNA]</scope>
    <source>
        <strain evidence="2">UCam_UCB_Mr</strain>
        <tissue evidence="2">Fibroblast cell line</tissue>
    </source>
</reference>
<dbReference type="InterPro" id="IPR041426">
    <property type="entry name" value="Mos1_HTH"/>
</dbReference>
<dbReference type="GO" id="GO:0000793">
    <property type="term" value="C:condensed chromosome"/>
    <property type="evidence" value="ECO:0007669"/>
    <property type="project" value="TreeGrafter"/>
</dbReference>
<dbReference type="GO" id="GO:0003690">
    <property type="term" value="F:double-stranded DNA binding"/>
    <property type="evidence" value="ECO:0007669"/>
    <property type="project" value="TreeGrafter"/>
</dbReference>
<dbReference type="Pfam" id="PF17906">
    <property type="entry name" value="HTH_48"/>
    <property type="match status" value="1"/>
</dbReference>
<dbReference type="GO" id="GO:0000729">
    <property type="term" value="P:DNA double-strand break processing"/>
    <property type="evidence" value="ECO:0007669"/>
    <property type="project" value="TreeGrafter"/>
</dbReference>
<evidence type="ECO:0000313" key="2">
    <source>
        <dbReference type="EMBL" id="KAB0338287.1"/>
    </source>
</evidence>
<dbReference type="GO" id="GO:0003697">
    <property type="term" value="F:single-stranded DNA binding"/>
    <property type="evidence" value="ECO:0007669"/>
    <property type="project" value="TreeGrafter"/>
</dbReference>
<name>A0A5N3UNK9_MUNRE</name>
<dbReference type="InterPro" id="IPR052709">
    <property type="entry name" value="Transposase-MT_Hybrid"/>
</dbReference>
<dbReference type="GO" id="GO:0000014">
    <property type="term" value="F:single-stranded DNA endodeoxyribonuclease activity"/>
    <property type="evidence" value="ECO:0007669"/>
    <property type="project" value="TreeGrafter"/>
</dbReference>
<dbReference type="AlphaFoldDB" id="A0A5N3UNK9"/>
<dbReference type="PANTHER" id="PTHR46060:SF2">
    <property type="entry name" value="HISTONE-LYSINE N-METHYLTRANSFERASE SETMAR"/>
    <property type="match status" value="1"/>
</dbReference>
<dbReference type="GO" id="GO:0035861">
    <property type="term" value="C:site of double-strand break"/>
    <property type="evidence" value="ECO:0007669"/>
    <property type="project" value="TreeGrafter"/>
</dbReference>
<evidence type="ECO:0000259" key="1">
    <source>
        <dbReference type="Pfam" id="PF17906"/>
    </source>
</evidence>
<accession>A0A5N3UNK9</accession>
<proteinExistence type="predicted"/>
<dbReference type="GO" id="GO:0046975">
    <property type="term" value="F:histone H3K36 methyltransferase activity"/>
    <property type="evidence" value="ECO:0007669"/>
    <property type="project" value="TreeGrafter"/>
</dbReference>
<dbReference type="GO" id="GO:0005634">
    <property type="term" value="C:nucleus"/>
    <property type="evidence" value="ECO:0007669"/>
    <property type="project" value="TreeGrafter"/>
</dbReference>
<evidence type="ECO:0000313" key="3">
    <source>
        <dbReference type="Proteomes" id="UP000326062"/>
    </source>
</evidence>
<feature type="domain" description="Mos1 transposase HTH" evidence="1">
    <location>
        <begin position="7"/>
        <end position="50"/>
    </location>
</feature>
<protein>
    <recommendedName>
        <fullName evidence="1">Mos1 transposase HTH domain-containing protein</fullName>
    </recommendedName>
</protein>
<dbReference type="EMBL" id="VCEB01009044">
    <property type="protein sequence ID" value="KAB0338287.1"/>
    <property type="molecule type" value="Genomic_DNA"/>
</dbReference>
<dbReference type="GO" id="GO:0044547">
    <property type="term" value="F:DNA topoisomerase binding"/>
    <property type="evidence" value="ECO:0007669"/>
    <property type="project" value="TreeGrafter"/>
</dbReference>
<sequence>MKIKQSIFLFEFKMGRKAVDTTHNINNAFDRETANKHTVQWWFKKFCKGDESLENEEHSGWPLEVDNNQYQKLNVDHSVVIWHLKQIGKVKKLDKWVTHKLTANQKSHHLEVSSSLFLCNNKLLLDWTLSDWTKKKLQSTSKSQTCTKNSLIHYSFLNSSETITSEKKGRILLHNNTQLHSTQPMLHKLNEFGCEVSPHLPYSPDLSPTNYHFFKHLDNLLQGKCFHNHQETENAFQKFSESQSTDFYATGINKLISHWQKYVDCNGSYFD</sequence>
<dbReference type="GO" id="GO:0015074">
    <property type="term" value="P:DNA integration"/>
    <property type="evidence" value="ECO:0007669"/>
    <property type="project" value="TreeGrafter"/>
</dbReference>
<dbReference type="Gene3D" id="1.10.10.1450">
    <property type="match status" value="1"/>
</dbReference>
<dbReference type="GO" id="GO:0042800">
    <property type="term" value="F:histone H3K4 methyltransferase activity"/>
    <property type="evidence" value="ECO:0007669"/>
    <property type="project" value="TreeGrafter"/>
</dbReference>
<dbReference type="GO" id="GO:0031297">
    <property type="term" value="P:replication fork processing"/>
    <property type="evidence" value="ECO:0007669"/>
    <property type="project" value="TreeGrafter"/>
</dbReference>
<dbReference type="PANTHER" id="PTHR46060">
    <property type="entry name" value="MARINER MOS1 TRANSPOSASE-LIKE PROTEIN"/>
    <property type="match status" value="1"/>
</dbReference>
<dbReference type="InterPro" id="IPR036397">
    <property type="entry name" value="RNaseH_sf"/>
</dbReference>